<dbReference type="GO" id="GO:0003725">
    <property type="term" value="F:double-stranded RNA binding"/>
    <property type="evidence" value="ECO:0007669"/>
    <property type="project" value="TreeGrafter"/>
</dbReference>
<evidence type="ECO:0000313" key="7">
    <source>
        <dbReference type="Proteomes" id="UP001168972"/>
    </source>
</evidence>
<keyword evidence="2 3" id="KW-0694">RNA-binding</keyword>
<gene>
    <name evidence="6" type="ORF">PV327_005647</name>
</gene>
<dbReference type="FunFam" id="3.30.160.20:FF:000007">
    <property type="entry name" value="Double-stranded RNA-binding protein Staufen homolog 1"/>
    <property type="match status" value="2"/>
</dbReference>
<dbReference type="SMART" id="SM00358">
    <property type="entry name" value="DSRM"/>
    <property type="match status" value="5"/>
</dbReference>
<dbReference type="CDD" id="cd19860">
    <property type="entry name" value="DSRM_STAU_rpt4"/>
    <property type="match status" value="1"/>
</dbReference>
<keyword evidence="7" id="KW-1185">Reference proteome</keyword>
<dbReference type="GO" id="GO:0010468">
    <property type="term" value="P:regulation of gene expression"/>
    <property type="evidence" value="ECO:0007669"/>
    <property type="project" value="UniProtKB-ARBA"/>
</dbReference>
<evidence type="ECO:0000256" key="2">
    <source>
        <dbReference type="ARBA" id="ARBA00022884"/>
    </source>
</evidence>
<keyword evidence="1" id="KW-0677">Repeat</keyword>
<dbReference type="InterPro" id="IPR051740">
    <property type="entry name" value="DRBM-containing_protein"/>
</dbReference>
<dbReference type="GO" id="GO:0005886">
    <property type="term" value="C:plasma membrane"/>
    <property type="evidence" value="ECO:0007669"/>
    <property type="project" value="TreeGrafter"/>
</dbReference>
<dbReference type="GO" id="GO:0010494">
    <property type="term" value="C:cytoplasmic stress granule"/>
    <property type="evidence" value="ECO:0007669"/>
    <property type="project" value="TreeGrafter"/>
</dbReference>
<reference evidence="6" key="1">
    <citation type="journal article" date="2023" name="bioRxiv">
        <title>Scaffold-level genome assemblies of two parasitoid biocontrol wasps reveal the parthenogenesis mechanism and an associated novel virus.</title>
        <authorList>
            <person name="Inwood S."/>
            <person name="Skelly J."/>
            <person name="Guhlin J."/>
            <person name="Harrop T."/>
            <person name="Goldson S."/>
            <person name="Dearden P."/>
        </authorList>
    </citation>
    <scope>NUCLEOTIDE SEQUENCE</scope>
    <source>
        <strain evidence="6">Lincoln</strain>
        <tissue evidence="6">Whole body</tissue>
    </source>
</reference>
<dbReference type="PROSITE" id="PS50137">
    <property type="entry name" value="DS_RBD"/>
    <property type="match status" value="4"/>
</dbReference>
<dbReference type="GO" id="GO:0003729">
    <property type="term" value="F:mRNA binding"/>
    <property type="evidence" value="ECO:0007669"/>
    <property type="project" value="TreeGrafter"/>
</dbReference>
<dbReference type="GO" id="GO:0098964">
    <property type="term" value="P:anterograde dendritic transport of messenger ribonucleoprotein complex"/>
    <property type="evidence" value="ECO:0007669"/>
    <property type="project" value="TreeGrafter"/>
</dbReference>
<dbReference type="GO" id="GO:0035418">
    <property type="term" value="P:protein localization to synapse"/>
    <property type="evidence" value="ECO:0007669"/>
    <property type="project" value="TreeGrafter"/>
</dbReference>
<proteinExistence type="predicted"/>
<feature type="region of interest" description="Disordered" evidence="4">
    <location>
        <begin position="122"/>
        <end position="176"/>
    </location>
</feature>
<dbReference type="InterPro" id="IPR014720">
    <property type="entry name" value="dsRBD_dom"/>
</dbReference>
<feature type="region of interest" description="Disordered" evidence="4">
    <location>
        <begin position="593"/>
        <end position="621"/>
    </location>
</feature>
<dbReference type="CDD" id="cd19859">
    <property type="entry name" value="DSRM_STAU_rpt3"/>
    <property type="match status" value="1"/>
</dbReference>
<dbReference type="AlphaFoldDB" id="A0AA39G243"/>
<reference evidence="6" key="2">
    <citation type="submission" date="2023-03" db="EMBL/GenBank/DDBJ databases">
        <authorList>
            <person name="Inwood S.N."/>
            <person name="Skelly J.G."/>
            <person name="Guhlin J."/>
            <person name="Harrop T.W.R."/>
            <person name="Goldson S.G."/>
            <person name="Dearden P.K."/>
        </authorList>
    </citation>
    <scope>NUCLEOTIDE SEQUENCE</scope>
    <source>
        <strain evidence="6">Lincoln</strain>
        <tissue evidence="6">Whole body</tissue>
    </source>
</reference>
<organism evidence="6 7">
    <name type="scientific">Microctonus hyperodae</name>
    <name type="common">Parasitoid wasp</name>
    <dbReference type="NCBI Taxonomy" id="165561"/>
    <lineage>
        <taxon>Eukaryota</taxon>
        <taxon>Metazoa</taxon>
        <taxon>Ecdysozoa</taxon>
        <taxon>Arthropoda</taxon>
        <taxon>Hexapoda</taxon>
        <taxon>Insecta</taxon>
        <taxon>Pterygota</taxon>
        <taxon>Neoptera</taxon>
        <taxon>Endopterygota</taxon>
        <taxon>Hymenoptera</taxon>
        <taxon>Apocrita</taxon>
        <taxon>Ichneumonoidea</taxon>
        <taxon>Braconidae</taxon>
        <taxon>Euphorinae</taxon>
        <taxon>Microctonus</taxon>
    </lineage>
</organism>
<comment type="caution">
    <text evidence="6">The sequence shown here is derived from an EMBL/GenBank/DDBJ whole genome shotgun (WGS) entry which is preliminary data.</text>
</comment>
<feature type="domain" description="DRBM" evidence="5">
    <location>
        <begin position="291"/>
        <end position="379"/>
    </location>
</feature>
<dbReference type="CDD" id="cd19857">
    <property type="entry name" value="DSRM_STAU_rpt1"/>
    <property type="match status" value="1"/>
</dbReference>
<sequence>MMMRHQHHTMQNQMRDQSRIAVPERAISQVNMMSLHQPHMHLHRGMHAPLHQQIISLAGHQPMHPHIQHSGPPKQPLLIGTSAQNPNGTMVSIGVNRHSDVAVPVTLQNQSVVQYQYQPNVLQQPQQKQQQQQQPDQSPTNDKNKSSSRDGSRESRNDSPSNQHHDNVNNSNLANMKEKTPMCLVNELARFNKIQHQYRLTNEQGPAHKKRFTVTLKLGEEEYVADGPSIKKAQHSAATEALTKTLYVQPPPKPRAMRIGHGGKCQSGTGSYTGHLPPTVELNALAMKRGEPTIYTSKYASPVSPQTFMGPEFNNIPEHLRVFNPHYTRNINRSMYPPKPTGHYVVTLKVGEREFIGQGVSGQAARHDAASRALEQIRQLPLSEETTQTTVSENGTAASGIEDPNAELKSPVSLVHEMALKRGLSVIFEVVSETGKPHIRIFATRCIVGETITLGEGSSKKVSKKRAAELMLDELKKLPATPVTVQCRSVRLKRKPPATKKKSRNLIKDYQEPRPDADMSDEVNPISRLVQIQQSKKQREPIYTLIEEKGAPRRREFLMEVSIGQYSAQGIGPNKKLGKRAAAEALLTQLGYTKPQLQPTKPSIKTSANDNEISNTECKPRKVTFLEDDKQQHQNENQSHSSGGDIKKCCSSGTIGRQLVPGLLLVDGGQDNKINSGPSVQTVAEELREQQQRSPSGISPKEQLTYLAQLLNFVVEFSDFPKGVYKEFLSLVSLSTDPPQVCHGHGPTISASRDQAALTALRTLSKLGLDSVTNTQKKDKSTSVEHQAKNILNQVIDK</sequence>
<dbReference type="PANTHER" id="PTHR46054">
    <property type="entry name" value="MATERNAL EFFECT PROTEIN STAUFEN"/>
    <property type="match status" value="1"/>
</dbReference>
<dbReference type="Pfam" id="PF16482">
    <property type="entry name" value="Staufen_C"/>
    <property type="match status" value="1"/>
</dbReference>
<feature type="compositionally biased region" description="Basic and acidic residues" evidence="4">
    <location>
        <begin position="142"/>
        <end position="167"/>
    </location>
</feature>
<evidence type="ECO:0000256" key="1">
    <source>
        <dbReference type="ARBA" id="ARBA00022737"/>
    </source>
</evidence>
<dbReference type="Gene3D" id="3.30.160.20">
    <property type="match status" value="5"/>
</dbReference>
<dbReference type="InterPro" id="IPR032478">
    <property type="entry name" value="Staufen_C"/>
</dbReference>
<feature type="domain" description="DRBM" evidence="5">
    <location>
        <begin position="410"/>
        <end position="477"/>
    </location>
</feature>
<name>A0AA39G243_MICHY</name>
<accession>A0AA39G243</accession>
<evidence type="ECO:0000256" key="3">
    <source>
        <dbReference type="PROSITE-ProRule" id="PRU00266"/>
    </source>
</evidence>
<dbReference type="GO" id="GO:0008298">
    <property type="term" value="P:intracellular mRNA localization"/>
    <property type="evidence" value="ECO:0007669"/>
    <property type="project" value="TreeGrafter"/>
</dbReference>
<feature type="compositionally biased region" description="Polar residues" evidence="4">
    <location>
        <begin position="385"/>
        <end position="397"/>
    </location>
</feature>
<dbReference type="EMBL" id="JAQQBR010000003">
    <property type="protein sequence ID" value="KAK0179953.1"/>
    <property type="molecule type" value="Genomic_DNA"/>
</dbReference>
<dbReference type="GO" id="GO:0043025">
    <property type="term" value="C:neuronal cell body"/>
    <property type="evidence" value="ECO:0007669"/>
    <property type="project" value="TreeGrafter"/>
</dbReference>
<feature type="compositionally biased region" description="Polar residues" evidence="4">
    <location>
        <begin position="595"/>
        <end position="617"/>
    </location>
</feature>
<dbReference type="CDD" id="cd19861">
    <property type="entry name" value="DSRM_STAU_rpt5"/>
    <property type="match status" value="1"/>
</dbReference>
<dbReference type="SUPFAM" id="SSF54768">
    <property type="entry name" value="dsRNA-binding domain-like"/>
    <property type="match status" value="5"/>
</dbReference>
<dbReference type="GO" id="GO:0007281">
    <property type="term" value="P:germ cell development"/>
    <property type="evidence" value="ECO:0007669"/>
    <property type="project" value="TreeGrafter"/>
</dbReference>
<evidence type="ECO:0000313" key="6">
    <source>
        <dbReference type="EMBL" id="KAK0179953.1"/>
    </source>
</evidence>
<feature type="domain" description="DRBM" evidence="5">
    <location>
        <begin position="524"/>
        <end position="592"/>
    </location>
</feature>
<dbReference type="Pfam" id="PF00035">
    <property type="entry name" value="dsrm"/>
    <property type="match status" value="3"/>
</dbReference>
<protein>
    <recommendedName>
        <fullName evidence="5">DRBM domain-containing protein</fullName>
    </recommendedName>
</protein>
<dbReference type="PANTHER" id="PTHR46054:SF3">
    <property type="entry name" value="MATERNAL EFFECT PROTEIN STAUFEN"/>
    <property type="match status" value="1"/>
</dbReference>
<dbReference type="Proteomes" id="UP001168972">
    <property type="component" value="Unassembled WGS sequence"/>
</dbReference>
<evidence type="ECO:0000256" key="4">
    <source>
        <dbReference type="SAM" id="MobiDB-lite"/>
    </source>
</evidence>
<feature type="domain" description="DRBM" evidence="5">
    <location>
        <begin position="180"/>
        <end position="247"/>
    </location>
</feature>
<feature type="compositionally biased region" description="Low complexity" evidence="4">
    <location>
        <begin position="122"/>
        <end position="137"/>
    </location>
</feature>
<feature type="region of interest" description="Disordered" evidence="4">
    <location>
        <begin position="385"/>
        <end position="404"/>
    </location>
</feature>
<dbReference type="GO" id="GO:0032839">
    <property type="term" value="C:dendrite cytoplasm"/>
    <property type="evidence" value="ECO:0007669"/>
    <property type="project" value="GOC"/>
</dbReference>
<evidence type="ECO:0000259" key="5">
    <source>
        <dbReference type="PROSITE" id="PS50137"/>
    </source>
</evidence>
<dbReference type="FunFam" id="3.30.160.20:FF:000013">
    <property type="entry name" value="double-stranded RNA-binding protein Staufen homolog 2 isoform X3"/>
    <property type="match status" value="1"/>
</dbReference>